<evidence type="ECO:0000313" key="1">
    <source>
        <dbReference type="EMBL" id="MBM7591780.1"/>
    </source>
</evidence>
<keyword evidence="2" id="KW-1185">Reference proteome</keyword>
<dbReference type="AlphaFoldDB" id="A0A939BQM1"/>
<organism evidence="1 2">
    <name type="scientific">Brevibacillus fulvus</name>
    <dbReference type="NCBI Taxonomy" id="1125967"/>
    <lineage>
        <taxon>Bacteria</taxon>
        <taxon>Bacillati</taxon>
        <taxon>Bacillota</taxon>
        <taxon>Bacilli</taxon>
        <taxon>Bacillales</taxon>
        <taxon>Paenibacillaceae</taxon>
        <taxon>Brevibacillus</taxon>
    </lineage>
</organism>
<reference evidence="1" key="1">
    <citation type="submission" date="2021-01" db="EMBL/GenBank/DDBJ databases">
        <title>Genomic Encyclopedia of Type Strains, Phase IV (KMG-IV): sequencing the most valuable type-strain genomes for metagenomic binning, comparative biology and taxonomic classification.</title>
        <authorList>
            <person name="Goeker M."/>
        </authorList>
    </citation>
    <scope>NUCLEOTIDE SEQUENCE</scope>
    <source>
        <strain evidence="1">DSM 25523</strain>
    </source>
</reference>
<accession>A0A939BQM1</accession>
<name>A0A939BQM1_9BACL</name>
<gene>
    <name evidence="1" type="ORF">JOD01_003432</name>
</gene>
<dbReference type="EMBL" id="JAFBEB010000015">
    <property type="protein sequence ID" value="MBM7591780.1"/>
    <property type="molecule type" value="Genomic_DNA"/>
</dbReference>
<proteinExistence type="predicted"/>
<protein>
    <submittedName>
        <fullName evidence="1">Uncharacterized protein</fullName>
    </submittedName>
</protein>
<dbReference type="Proteomes" id="UP000717624">
    <property type="component" value="Unassembled WGS sequence"/>
</dbReference>
<comment type="caution">
    <text evidence="1">The sequence shown here is derived from an EMBL/GenBank/DDBJ whole genome shotgun (WGS) entry which is preliminary data.</text>
</comment>
<evidence type="ECO:0000313" key="2">
    <source>
        <dbReference type="Proteomes" id="UP000717624"/>
    </source>
</evidence>
<sequence>MTGLDVLCVLFGLYCWDRILQHRLKEWTGQHTTLRNRGRKRFVIRSFKVRGK</sequence>